<feature type="compositionally biased region" description="Polar residues" evidence="1">
    <location>
        <begin position="431"/>
        <end position="449"/>
    </location>
</feature>
<feature type="region of interest" description="Disordered" evidence="1">
    <location>
        <begin position="781"/>
        <end position="800"/>
    </location>
</feature>
<feature type="compositionally biased region" description="Low complexity" evidence="1">
    <location>
        <begin position="401"/>
        <end position="413"/>
    </location>
</feature>
<protein>
    <submittedName>
        <fullName evidence="2">Uncharacterized protein</fullName>
    </submittedName>
</protein>
<feature type="compositionally biased region" description="Basic and acidic residues" evidence="1">
    <location>
        <begin position="414"/>
        <end position="423"/>
    </location>
</feature>
<reference evidence="2 3" key="1">
    <citation type="journal article" date="2016" name="Nat. Commun.">
        <title>Ectomycorrhizal ecology is imprinted in the genome of the dominant symbiotic fungus Cenococcum geophilum.</title>
        <authorList>
            <consortium name="DOE Joint Genome Institute"/>
            <person name="Peter M."/>
            <person name="Kohler A."/>
            <person name="Ohm R.A."/>
            <person name="Kuo A."/>
            <person name="Krutzmann J."/>
            <person name="Morin E."/>
            <person name="Arend M."/>
            <person name="Barry K.W."/>
            <person name="Binder M."/>
            <person name="Choi C."/>
            <person name="Clum A."/>
            <person name="Copeland A."/>
            <person name="Grisel N."/>
            <person name="Haridas S."/>
            <person name="Kipfer T."/>
            <person name="LaButti K."/>
            <person name="Lindquist E."/>
            <person name="Lipzen A."/>
            <person name="Maire R."/>
            <person name="Meier B."/>
            <person name="Mihaltcheva S."/>
            <person name="Molinier V."/>
            <person name="Murat C."/>
            <person name="Poggeler S."/>
            <person name="Quandt C.A."/>
            <person name="Sperisen C."/>
            <person name="Tritt A."/>
            <person name="Tisserant E."/>
            <person name="Crous P.W."/>
            <person name="Henrissat B."/>
            <person name="Nehls U."/>
            <person name="Egli S."/>
            <person name="Spatafora J.W."/>
            <person name="Grigoriev I.V."/>
            <person name="Martin F.M."/>
        </authorList>
    </citation>
    <scope>NUCLEOTIDE SEQUENCE [LARGE SCALE GENOMIC DNA]</scope>
    <source>
        <strain evidence="2 3">CBS 459.81</strain>
    </source>
</reference>
<gene>
    <name evidence="2" type="ORF">K432DRAFT_439142</name>
</gene>
<organism evidence="2 3">
    <name type="scientific">Lepidopterella palustris CBS 459.81</name>
    <dbReference type="NCBI Taxonomy" id="1314670"/>
    <lineage>
        <taxon>Eukaryota</taxon>
        <taxon>Fungi</taxon>
        <taxon>Dikarya</taxon>
        <taxon>Ascomycota</taxon>
        <taxon>Pezizomycotina</taxon>
        <taxon>Dothideomycetes</taxon>
        <taxon>Pleosporomycetidae</taxon>
        <taxon>Mytilinidiales</taxon>
        <taxon>Argynnaceae</taxon>
        <taxon>Lepidopterella</taxon>
    </lineage>
</organism>
<feature type="region of interest" description="Disordered" evidence="1">
    <location>
        <begin position="549"/>
        <end position="580"/>
    </location>
</feature>
<sequence length="800" mass="87962">MPEFKGLTVKVTTQADQEFDEYGINRWPDTCSAYIQSETGVSFKISLTPDVKYFAGLLGDEPLRPDAFKERAKKPSTHNRRSDYYSRPYADTALKDESMDEDSDRENIRPVTSAHTTRYAYYYKDPNPKPKSEVALLASLYLDGRSKNERRTIIYLDPTHHHFNEPAGTVCLTSRWVLAKDGSMMAHKWLFKDVGIETLFDKMMLSGDIKSDFATNKDAEDALIDAIGSLGTQDHDLPEAKAGTIKIVLQRVKIGREYDDEKYRPDYTEGETGDVDMDGADKVTHTTGIDSGHNLGKKIVAVITYQPIEEPIYATFVFFYRSKEVLRKFGFEGFPQSPFLAPVVGPRGRLNDAMINITPLGISNPLPPKEAPDDCHQADEKSSEQKYVDEKLSDNKSRDITPTSSTKPSFTTFRDNKKTDTPKGKRKEKSISPTIRSVSGNSQRSNTRTFRAASRNEFDRASSQSESESGNPMSGSTSSSSTIQQSIQPLMITAKSPAAKSTALLLLGVEDNVGLSNTKAAPWSNKLPHQDLVYSSSADTLSGLVSKSSHFSTMRHTTSRDMSDNEADDEREASSSEVEHLHHSIVHRSTSSLFPGLISFNADESNGISANLPDEGLGDCMEVVLRLDEQSQTPNQTQGQTHNQLQNYKIGSKRHRDEDEKDEESEKSLKWLDMTALHRIKKFRNDSAGRDSESVSSGYIGGDEKGEKSLIMFDSEQSAEGSGAGAGAGADAVKSADEASLVLAAAERQAIETNIEKEGVAATGEHMGADQHMAMVPGIHVTAPSSDAGKELDTEPPMGA</sequence>
<proteinExistence type="predicted"/>
<feature type="region of interest" description="Disordered" evidence="1">
    <location>
        <begin position="361"/>
        <end position="484"/>
    </location>
</feature>
<keyword evidence="3" id="KW-1185">Reference proteome</keyword>
<feature type="region of interest" description="Disordered" evidence="1">
    <location>
        <begin position="685"/>
        <end position="705"/>
    </location>
</feature>
<feature type="compositionally biased region" description="Polar residues" evidence="1">
    <location>
        <begin position="631"/>
        <end position="649"/>
    </location>
</feature>
<evidence type="ECO:0000313" key="3">
    <source>
        <dbReference type="Proteomes" id="UP000250266"/>
    </source>
</evidence>
<dbReference type="Proteomes" id="UP000250266">
    <property type="component" value="Unassembled WGS sequence"/>
</dbReference>
<evidence type="ECO:0000313" key="2">
    <source>
        <dbReference type="EMBL" id="OCK85605.1"/>
    </source>
</evidence>
<feature type="region of interest" description="Disordered" evidence="1">
    <location>
        <begin position="631"/>
        <end position="667"/>
    </location>
</feature>
<dbReference type="OrthoDB" id="5409365at2759"/>
<dbReference type="AlphaFoldDB" id="A0A8E2EKS4"/>
<dbReference type="EMBL" id="KV744816">
    <property type="protein sequence ID" value="OCK85605.1"/>
    <property type="molecule type" value="Genomic_DNA"/>
</dbReference>
<name>A0A8E2EKS4_9PEZI</name>
<feature type="compositionally biased region" description="Basic and acidic residues" evidence="1">
    <location>
        <begin position="370"/>
        <end position="399"/>
    </location>
</feature>
<accession>A0A8E2EKS4</accession>
<evidence type="ECO:0000256" key="1">
    <source>
        <dbReference type="SAM" id="MobiDB-lite"/>
    </source>
</evidence>
<feature type="compositionally biased region" description="Polar residues" evidence="1">
    <location>
        <begin position="461"/>
        <end position="475"/>
    </location>
</feature>